<keyword evidence="2 8" id="KW-0489">Methyltransferase</keyword>
<comment type="caution">
    <text evidence="8">The sequence shown here is derived from an EMBL/GenBank/DDBJ whole genome shotgun (WGS) entry which is preliminary data.</text>
</comment>
<gene>
    <name evidence="8" type="ORF">C5Y93_12195</name>
</gene>
<name>A0A2S8GNK1_9BACT</name>
<organism evidence="8 9">
    <name type="scientific">Blastopirellula marina</name>
    <dbReference type="NCBI Taxonomy" id="124"/>
    <lineage>
        <taxon>Bacteria</taxon>
        <taxon>Pseudomonadati</taxon>
        <taxon>Planctomycetota</taxon>
        <taxon>Planctomycetia</taxon>
        <taxon>Pirellulales</taxon>
        <taxon>Pirellulaceae</taxon>
        <taxon>Blastopirellula</taxon>
    </lineage>
</organism>
<reference evidence="8 9" key="1">
    <citation type="submission" date="2018-02" db="EMBL/GenBank/DDBJ databases">
        <title>Comparative genomes isolates from brazilian mangrove.</title>
        <authorList>
            <person name="Araujo J.E."/>
            <person name="Taketani R.G."/>
            <person name="Silva M.C.P."/>
            <person name="Loureco M.V."/>
            <person name="Andreote F.D."/>
        </authorList>
    </citation>
    <scope>NUCLEOTIDE SEQUENCE [LARGE SCALE GENOMIC DNA]</scope>
    <source>
        <strain evidence="8 9">Nap-Phe MGV</strain>
    </source>
</reference>
<evidence type="ECO:0000256" key="5">
    <source>
        <dbReference type="ARBA" id="ARBA00023098"/>
    </source>
</evidence>
<dbReference type="EMBL" id="PUHZ01000012">
    <property type="protein sequence ID" value="PQO46000.1"/>
    <property type="molecule type" value="Genomic_DNA"/>
</dbReference>
<feature type="active site" evidence="6">
    <location>
        <position position="408"/>
    </location>
</feature>
<dbReference type="SUPFAM" id="SSF53335">
    <property type="entry name" value="S-adenosyl-L-methionine-dependent methyltransferases"/>
    <property type="match status" value="1"/>
</dbReference>
<comment type="similarity">
    <text evidence="1">Belongs to the CFA/CMAS family.</text>
</comment>
<evidence type="ECO:0000256" key="1">
    <source>
        <dbReference type="ARBA" id="ARBA00010815"/>
    </source>
</evidence>
<evidence type="ECO:0000313" key="9">
    <source>
        <dbReference type="Proteomes" id="UP000237819"/>
    </source>
</evidence>
<proteinExistence type="inferred from homology"/>
<evidence type="ECO:0000256" key="2">
    <source>
        <dbReference type="ARBA" id="ARBA00022603"/>
    </source>
</evidence>
<evidence type="ECO:0000256" key="7">
    <source>
        <dbReference type="SAM" id="MobiDB-lite"/>
    </source>
</evidence>
<dbReference type="AlphaFoldDB" id="A0A2S8GNK1"/>
<dbReference type="PIRSF" id="PIRSF003085">
    <property type="entry name" value="CMAS"/>
    <property type="match status" value="1"/>
</dbReference>
<dbReference type="InterPro" id="IPR029063">
    <property type="entry name" value="SAM-dependent_MTases_sf"/>
</dbReference>
<dbReference type="Pfam" id="PF02353">
    <property type="entry name" value="CMAS"/>
    <property type="match status" value="1"/>
</dbReference>
<dbReference type="InterPro" id="IPR003333">
    <property type="entry name" value="CMAS"/>
</dbReference>
<dbReference type="CDD" id="cd02440">
    <property type="entry name" value="AdoMet_MTases"/>
    <property type="match status" value="1"/>
</dbReference>
<feature type="compositionally biased region" description="Polar residues" evidence="7">
    <location>
        <begin position="1"/>
        <end position="11"/>
    </location>
</feature>
<sequence length="429" mass="49110">MSSSTLLSQESAARPLVTEKAVPQRRSEPGRRSWLQQMARRKLLRWLEEVIGGEVRYADRDATGEFGAAAPDRLRADWIVDDDRFFSHLATGGSVGIAESYLCGQWRSDDLTALLQILCRNMARTNEADSGMAALARWGRRLLHGWDGNTRDGSRRHIAAHYDLSNEFFSLFLDPTWMYSSAYFERDDMTLEEASTAKLQRICDMLELKPQDRLLEIGTGWGGFALHAAGQGVRDLTTTTISQAQFDKAQERFAAAGVSDQIQLMNADYRDLTGQYDKIVSIEMVEAVGEKYLDDYFRQCARLLKPGGRLVLQAIVMPEERYDAYRRSIDFIQAYIFPGGFLPSISAMQSSIGRTSNLRLQALEDISPHYATTLAHWRQRFFDSLEDVRRLGFDDRFIRMWEYYLCYCEAAFREKAVRVVQIAWDKPNY</sequence>
<feature type="region of interest" description="Disordered" evidence="7">
    <location>
        <begin position="1"/>
        <end position="33"/>
    </location>
</feature>
<evidence type="ECO:0000256" key="6">
    <source>
        <dbReference type="PIRSR" id="PIRSR003085-1"/>
    </source>
</evidence>
<dbReference type="OrthoDB" id="9782855at2"/>
<dbReference type="GO" id="GO:0008610">
    <property type="term" value="P:lipid biosynthetic process"/>
    <property type="evidence" value="ECO:0007669"/>
    <property type="project" value="InterPro"/>
</dbReference>
<dbReference type="Proteomes" id="UP000237819">
    <property type="component" value="Unassembled WGS sequence"/>
</dbReference>
<keyword evidence="5" id="KW-0443">Lipid metabolism</keyword>
<keyword evidence="3 8" id="KW-0808">Transferase</keyword>
<dbReference type="GO" id="GO:0008168">
    <property type="term" value="F:methyltransferase activity"/>
    <property type="evidence" value="ECO:0007669"/>
    <property type="project" value="UniProtKB-KW"/>
</dbReference>
<accession>A0A2S8GNK1</accession>
<dbReference type="PANTHER" id="PTHR43667:SF2">
    <property type="entry name" value="FATTY ACID C-METHYL TRANSFERASE"/>
    <property type="match status" value="1"/>
</dbReference>
<dbReference type="InterPro" id="IPR050723">
    <property type="entry name" value="CFA/CMAS"/>
</dbReference>
<evidence type="ECO:0000256" key="3">
    <source>
        <dbReference type="ARBA" id="ARBA00022679"/>
    </source>
</evidence>
<protein>
    <submittedName>
        <fullName evidence="8">SAM-dependent methyltransferase</fullName>
    </submittedName>
</protein>
<dbReference type="RefSeq" id="WP_105335700.1">
    <property type="nucleotide sequence ID" value="NZ_PUHZ01000012.1"/>
</dbReference>
<evidence type="ECO:0000313" key="8">
    <source>
        <dbReference type="EMBL" id="PQO46000.1"/>
    </source>
</evidence>
<dbReference type="Gene3D" id="3.40.50.150">
    <property type="entry name" value="Vaccinia Virus protein VP39"/>
    <property type="match status" value="1"/>
</dbReference>
<evidence type="ECO:0000256" key="4">
    <source>
        <dbReference type="ARBA" id="ARBA00022691"/>
    </source>
</evidence>
<dbReference type="PANTHER" id="PTHR43667">
    <property type="entry name" value="CYCLOPROPANE-FATTY-ACYL-PHOSPHOLIPID SYNTHASE"/>
    <property type="match status" value="1"/>
</dbReference>
<dbReference type="GO" id="GO:0032259">
    <property type="term" value="P:methylation"/>
    <property type="evidence" value="ECO:0007669"/>
    <property type="project" value="UniProtKB-KW"/>
</dbReference>
<keyword evidence="4" id="KW-0949">S-adenosyl-L-methionine</keyword>